<keyword evidence="2" id="KW-1185">Reference proteome</keyword>
<dbReference type="Proteomes" id="UP000504634">
    <property type="component" value="Unplaced"/>
</dbReference>
<dbReference type="GO" id="GO:0005829">
    <property type="term" value="C:cytosol"/>
    <property type="evidence" value="ECO:0007669"/>
    <property type="project" value="TreeGrafter"/>
</dbReference>
<dbReference type="OrthoDB" id="48988at2759"/>
<dbReference type="SUPFAM" id="SSF51430">
    <property type="entry name" value="NAD(P)-linked oxidoreductase"/>
    <property type="match status" value="1"/>
</dbReference>
<accession>A0A6J2TGE2</accession>
<dbReference type="InterPro" id="IPR036812">
    <property type="entry name" value="NAD(P)_OxRdtase_dom_sf"/>
</dbReference>
<dbReference type="CDD" id="cd19163">
    <property type="entry name" value="AKR_galDH"/>
    <property type="match status" value="1"/>
</dbReference>
<dbReference type="InterPro" id="IPR023210">
    <property type="entry name" value="NADP_OxRdtase_dom"/>
</dbReference>
<evidence type="ECO:0000259" key="1">
    <source>
        <dbReference type="Pfam" id="PF00248"/>
    </source>
</evidence>
<gene>
    <name evidence="3" type="primary">LOC115623779</name>
</gene>
<sequence length="347" mass="38844">MAGALPPTYVLGFHDEQLVRRMEYRKLGQTGLRVSKLALGGAALSTLFDKDFDVEEGIRTVQQAIKSGVNYIDTAPFYGQGKSEELLGRALKDVPREAYYIATKVARYELDLRYMFDYSPQKTRESVERSLKLLGLEHIDVLQVHDVDVPNSLDTVLYETIPALEEFVKAKKARFIGITGYDVEVLKECAERARGRVHIVLSYGRYTLLDNTLLRHMNAFRELNVGVVCASAQALGLLTNTGPQPWHPGSEELLGVGRRAAEICVQRGVELGKLAAYYSMQLNGAATFLMGMPTRRQLQINLDAALYGLTGAEQEVLQYLRENVFKKTYSWGATITTLKTFKPKPVK</sequence>
<organism evidence="2 3">
    <name type="scientific">Drosophila lebanonensis</name>
    <name type="common">Fruit fly</name>
    <name type="synonym">Scaptodrosophila lebanonensis</name>
    <dbReference type="NCBI Taxonomy" id="7225"/>
    <lineage>
        <taxon>Eukaryota</taxon>
        <taxon>Metazoa</taxon>
        <taxon>Ecdysozoa</taxon>
        <taxon>Arthropoda</taxon>
        <taxon>Hexapoda</taxon>
        <taxon>Insecta</taxon>
        <taxon>Pterygota</taxon>
        <taxon>Neoptera</taxon>
        <taxon>Endopterygota</taxon>
        <taxon>Diptera</taxon>
        <taxon>Brachycera</taxon>
        <taxon>Muscomorpha</taxon>
        <taxon>Ephydroidea</taxon>
        <taxon>Drosophilidae</taxon>
        <taxon>Scaptodrosophila</taxon>
    </lineage>
</organism>
<proteinExistence type="predicted"/>
<dbReference type="Gene3D" id="3.20.20.100">
    <property type="entry name" value="NADP-dependent oxidoreductase domain"/>
    <property type="match status" value="1"/>
</dbReference>
<dbReference type="GeneID" id="115623779"/>
<reference evidence="3" key="1">
    <citation type="submission" date="2025-08" db="UniProtKB">
        <authorList>
            <consortium name="RefSeq"/>
        </authorList>
    </citation>
    <scope>IDENTIFICATION</scope>
    <source>
        <strain evidence="3">11010-0011.00</strain>
        <tissue evidence="3">Whole body</tissue>
    </source>
</reference>
<protein>
    <submittedName>
        <fullName evidence="3">L-galactose dehydrogenase</fullName>
    </submittedName>
</protein>
<dbReference type="FunFam" id="3.20.20.100:FF:000011">
    <property type="entry name" value="Aldo/keto reductase"/>
    <property type="match status" value="1"/>
</dbReference>
<dbReference type="AlphaFoldDB" id="A0A6J2TGE2"/>
<dbReference type="GO" id="GO:0010349">
    <property type="term" value="F:L-galactose dehydrogenase activity"/>
    <property type="evidence" value="ECO:0007669"/>
    <property type="project" value="InterPro"/>
</dbReference>
<dbReference type="PANTHER" id="PTHR42686:SF1">
    <property type="entry name" value="GH17980P-RELATED"/>
    <property type="match status" value="1"/>
</dbReference>
<dbReference type="InterPro" id="IPR020471">
    <property type="entry name" value="AKR"/>
</dbReference>
<feature type="domain" description="NADP-dependent oxidoreductase" evidence="1">
    <location>
        <begin position="36"/>
        <end position="306"/>
    </location>
</feature>
<dbReference type="InterPro" id="IPR044479">
    <property type="entry name" value="LGALDH-like"/>
</dbReference>
<name>A0A6J2TGE2_DROLE</name>
<dbReference type="RefSeq" id="XP_030374178.1">
    <property type="nucleotide sequence ID" value="XM_030518318.1"/>
</dbReference>
<dbReference type="PANTHER" id="PTHR42686">
    <property type="entry name" value="GH17980P-RELATED"/>
    <property type="match status" value="1"/>
</dbReference>
<evidence type="ECO:0000313" key="2">
    <source>
        <dbReference type="Proteomes" id="UP000504634"/>
    </source>
</evidence>
<evidence type="ECO:0000313" key="3">
    <source>
        <dbReference type="RefSeq" id="XP_030374178.1"/>
    </source>
</evidence>
<dbReference type="Pfam" id="PF00248">
    <property type="entry name" value="Aldo_ket_red"/>
    <property type="match status" value="1"/>
</dbReference>